<dbReference type="SUPFAM" id="SSF56219">
    <property type="entry name" value="DNase I-like"/>
    <property type="match status" value="1"/>
</dbReference>
<dbReference type="InterPro" id="IPR036691">
    <property type="entry name" value="Endo/exonu/phosph_ase_sf"/>
</dbReference>
<keyword evidence="1" id="KW-0472">Membrane</keyword>
<proteinExistence type="predicted"/>
<dbReference type="STRING" id="1873176.BFN67_08310"/>
<feature type="transmembrane region" description="Helical" evidence="1">
    <location>
        <begin position="39"/>
        <end position="58"/>
    </location>
</feature>
<evidence type="ECO:0000256" key="1">
    <source>
        <dbReference type="SAM" id="Phobius"/>
    </source>
</evidence>
<dbReference type="AlphaFoldDB" id="A0A1V8RK42"/>
<feature type="transmembrane region" description="Helical" evidence="1">
    <location>
        <begin position="65"/>
        <end position="89"/>
    </location>
</feature>
<keyword evidence="1" id="KW-1133">Transmembrane helix</keyword>
<sequence>MARHRLLTQLLILALAGLSLLLAAGFFGAGHPAFDSLSHFRNHFAVLAALLALALLAMRWRLLIVALPALGLALFSLSSTGALGSFGIWPAKAGFEAAPREEPVYRLLQMNLRYDNPTPEKVLSLIGRSKPDVITLDEISTMWKGKLDLLAAAYPYRIFCPFPNLVFGVGIMSRRPFAEGTEPRCYDRGAMAVAKVDFGGAAADVAALHLAWPWPFEQDWQIGNLGVPLAALGQTAIMAGDCNAVPWSAAVRRVAKAGGLTLMPSVGPTWLHRKMPDLLRFAGLPIDQVFSKGDIRIHAAKRMEDTGSDHLPVLVEFSIANEADKQDDETTTLAALN</sequence>
<keyword evidence="3" id="KW-0540">Nuclease</keyword>
<reference evidence="3 4" key="1">
    <citation type="journal article" date="2016" name="Int. J. Syst. Evol. Microbiol.">
        <title>Pseudaminobacter manganicus sp. nov., isolated from sludge of a manganese mine.</title>
        <authorList>
            <person name="Li J."/>
            <person name="Huang J."/>
            <person name="Liao S."/>
            <person name="Wang G."/>
        </authorList>
    </citation>
    <scope>NUCLEOTIDE SEQUENCE [LARGE SCALE GENOMIC DNA]</scope>
    <source>
        <strain evidence="3 4">JH-7</strain>
    </source>
</reference>
<accession>A0A1V8RK42</accession>
<dbReference type="Proteomes" id="UP000191905">
    <property type="component" value="Unassembled WGS sequence"/>
</dbReference>
<dbReference type="OrthoDB" id="3808618at2"/>
<keyword evidence="1" id="KW-0812">Transmembrane</keyword>
<dbReference type="RefSeq" id="WP_080921598.1">
    <property type="nucleotide sequence ID" value="NZ_MDET01000058.1"/>
</dbReference>
<evidence type="ECO:0000259" key="2">
    <source>
        <dbReference type="Pfam" id="PF03372"/>
    </source>
</evidence>
<evidence type="ECO:0000313" key="4">
    <source>
        <dbReference type="Proteomes" id="UP000191905"/>
    </source>
</evidence>
<gene>
    <name evidence="3" type="ORF">BFN67_08310</name>
</gene>
<keyword evidence="3" id="KW-0378">Hydrolase</keyword>
<dbReference type="EMBL" id="MDET01000058">
    <property type="protein sequence ID" value="OQM73582.1"/>
    <property type="molecule type" value="Genomic_DNA"/>
</dbReference>
<feature type="domain" description="Endonuclease/exonuclease/phosphatase" evidence="2">
    <location>
        <begin position="109"/>
        <end position="310"/>
    </location>
</feature>
<name>A0A1V8RK42_9HYPH</name>
<dbReference type="InterPro" id="IPR005135">
    <property type="entry name" value="Endo/exonuclease/phosphatase"/>
</dbReference>
<dbReference type="Gene3D" id="3.60.10.10">
    <property type="entry name" value="Endonuclease/exonuclease/phosphatase"/>
    <property type="match status" value="1"/>
</dbReference>
<protein>
    <submittedName>
        <fullName evidence="3">AP endonuclease</fullName>
    </submittedName>
</protein>
<dbReference type="Pfam" id="PF03372">
    <property type="entry name" value="Exo_endo_phos"/>
    <property type="match status" value="1"/>
</dbReference>
<dbReference type="GO" id="GO:0004519">
    <property type="term" value="F:endonuclease activity"/>
    <property type="evidence" value="ECO:0007669"/>
    <property type="project" value="UniProtKB-KW"/>
</dbReference>
<evidence type="ECO:0000313" key="3">
    <source>
        <dbReference type="EMBL" id="OQM73582.1"/>
    </source>
</evidence>
<comment type="caution">
    <text evidence="3">The sequence shown here is derived from an EMBL/GenBank/DDBJ whole genome shotgun (WGS) entry which is preliminary data.</text>
</comment>
<keyword evidence="3" id="KW-0255">Endonuclease</keyword>
<organism evidence="3 4">
    <name type="scientific">Manganibacter manganicus</name>
    <dbReference type="NCBI Taxonomy" id="1873176"/>
    <lineage>
        <taxon>Bacteria</taxon>
        <taxon>Pseudomonadati</taxon>
        <taxon>Pseudomonadota</taxon>
        <taxon>Alphaproteobacteria</taxon>
        <taxon>Hyphomicrobiales</taxon>
        <taxon>Phyllobacteriaceae</taxon>
        <taxon>Manganibacter</taxon>
    </lineage>
</organism>
<keyword evidence="4" id="KW-1185">Reference proteome</keyword>